<reference evidence="2 3" key="1">
    <citation type="submission" date="2020-08" db="EMBL/GenBank/DDBJ databases">
        <title>Genomic Encyclopedia of Type Strains, Phase IV (KMG-IV): sequencing the most valuable type-strain genomes for metagenomic binning, comparative biology and taxonomic classification.</title>
        <authorList>
            <person name="Goeker M."/>
        </authorList>
    </citation>
    <scope>NUCLEOTIDE SEQUENCE [LARGE SCALE GENOMIC DNA]</scope>
    <source>
        <strain evidence="2 3">DSM 21769</strain>
    </source>
</reference>
<evidence type="ECO:0000256" key="1">
    <source>
        <dbReference type="SAM" id="MobiDB-lite"/>
    </source>
</evidence>
<keyword evidence="3" id="KW-1185">Reference proteome</keyword>
<dbReference type="EMBL" id="JACHHJ010000001">
    <property type="protein sequence ID" value="MBB6448369.1"/>
    <property type="molecule type" value="Genomic_DNA"/>
</dbReference>
<dbReference type="Proteomes" id="UP000568839">
    <property type="component" value="Unassembled WGS sequence"/>
</dbReference>
<gene>
    <name evidence="2" type="ORF">HNR44_000318</name>
</gene>
<dbReference type="RefSeq" id="WP_184402372.1">
    <property type="nucleotide sequence ID" value="NZ_JACHHJ010000001.1"/>
</dbReference>
<feature type="region of interest" description="Disordered" evidence="1">
    <location>
        <begin position="1"/>
        <end position="24"/>
    </location>
</feature>
<evidence type="ECO:0000313" key="2">
    <source>
        <dbReference type="EMBL" id="MBB6448369.1"/>
    </source>
</evidence>
<name>A0A841PHZ6_9BACL</name>
<protein>
    <submittedName>
        <fullName evidence="2">Uncharacterized protein</fullName>
    </submittedName>
</protein>
<evidence type="ECO:0000313" key="3">
    <source>
        <dbReference type="Proteomes" id="UP000568839"/>
    </source>
</evidence>
<organism evidence="2 3">
    <name type="scientific">Geomicrobium halophilum</name>
    <dbReference type="NCBI Taxonomy" id="549000"/>
    <lineage>
        <taxon>Bacteria</taxon>
        <taxon>Bacillati</taxon>
        <taxon>Bacillota</taxon>
        <taxon>Bacilli</taxon>
        <taxon>Bacillales</taxon>
        <taxon>Geomicrobium</taxon>
    </lineage>
</organism>
<proteinExistence type="predicted"/>
<accession>A0A841PHZ6</accession>
<comment type="caution">
    <text evidence="2">The sequence shown here is derived from an EMBL/GenBank/DDBJ whole genome shotgun (WGS) entry which is preliminary data.</text>
</comment>
<sequence>MKFLNHTKFDSYRGKVKNNSDDPGVDTVQLMADLRFIIQKRSIAGLVRDERNKEDDENVQKLVEEYKREG</sequence>
<dbReference type="AlphaFoldDB" id="A0A841PHZ6"/>